<protein>
    <recommendedName>
        <fullName evidence="9">MARVEL domain-containing protein</fullName>
    </recommendedName>
</protein>
<feature type="transmembrane region" description="Helical" evidence="6">
    <location>
        <begin position="65"/>
        <end position="88"/>
    </location>
</feature>
<keyword evidence="2 6" id="KW-0812">Transmembrane</keyword>
<evidence type="ECO:0000256" key="6">
    <source>
        <dbReference type="SAM" id="Phobius"/>
    </source>
</evidence>
<dbReference type="InterPro" id="IPR059010">
    <property type="entry name" value="TMEM179-179B"/>
</dbReference>
<evidence type="ECO:0000313" key="8">
    <source>
        <dbReference type="Proteomes" id="UP000008743"/>
    </source>
</evidence>
<dbReference type="InParanoid" id="A0A0D2X2Q6"/>
<gene>
    <name evidence="7" type="ORF">CAOG_003842</name>
</gene>
<reference evidence="8" key="1">
    <citation type="submission" date="2011-02" db="EMBL/GenBank/DDBJ databases">
        <title>The Genome Sequence of Capsaspora owczarzaki ATCC 30864.</title>
        <authorList>
            <person name="Russ C."/>
            <person name="Cuomo C."/>
            <person name="Burger G."/>
            <person name="Gray M.W."/>
            <person name="Holland P.W.H."/>
            <person name="King N."/>
            <person name="Lang F.B.F."/>
            <person name="Roger A.J."/>
            <person name="Ruiz-Trillo I."/>
            <person name="Young S.K."/>
            <person name="Zeng Q."/>
            <person name="Gargeya S."/>
            <person name="Alvarado L."/>
            <person name="Berlin A."/>
            <person name="Chapman S.B."/>
            <person name="Chen Z."/>
            <person name="Freedman E."/>
            <person name="Gellesch M."/>
            <person name="Goldberg J."/>
            <person name="Griggs A."/>
            <person name="Gujja S."/>
            <person name="Heilman E."/>
            <person name="Heiman D."/>
            <person name="Howarth C."/>
            <person name="Mehta T."/>
            <person name="Neiman D."/>
            <person name="Pearson M."/>
            <person name="Roberts A."/>
            <person name="Saif S."/>
            <person name="Shea T."/>
            <person name="Shenoy N."/>
            <person name="Sisk P."/>
            <person name="Stolte C."/>
            <person name="Sykes S."/>
            <person name="White J."/>
            <person name="Yandava C."/>
            <person name="Haas B."/>
            <person name="Nusbaum C."/>
            <person name="Birren B."/>
        </authorList>
    </citation>
    <scope>NUCLEOTIDE SEQUENCE</scope>
    <source>
        <strain evidence="8">ATCC 30864</strain>
    </source>
</reference>
<keyword evidence="3 6" id="KW-1133">Transmembrane helix</keyword>
<dbReference type="PhylomeDB" id="A0A0D2X2Q6"/>
<dbReference type="Pfam" id="PF26158">
    <property type="entry name" value="Claudin_TMEM179-179B"/>
    <property type="match status" value="1"/>
</dbReference>
<comment type="similarity">
    <text evidence="5">Belongs to the TMEM179 family.</text>
</comment>
<name>A0A0D2X2Q6_CAPO3</name>
<evidence type="ECO:0000256" key="1">
    <source>
        <dbReference type="ARBA" id="ARBA00004141"/>
    </source>
</evidence>
<organism evidence="7 8">
    <name type="scientific">Capsaspora owczarzaki (strain ATCC 30864)</name>
    <dbReference type="NCBI Taxonomy" id="595528"/>
    <lineage>
        <taxon>Eukaryota</taxon>
        <taxon>Filasterea</taxon>
        <taxon>Capsaspora</taxon>
    </lineage>
</organism>
<evidence type="ECO:0000313" key="7">
    <source>
        <dbReference type="EMBL" id="KJE92974.1"/>
    </source>
</evidence>
<dbReference type="PANTHER" id="PTHR31872:SF4">
    <property type="entry name" value="TRANSMEMBRANE PROTEIN 179"/>
    <property type="match status" value="1"/>
</dbReference>
<dbReference type="InterPro" id="IPR029673">
    <property type="entry name" value="TMEM179"/>
</dbReference>
<dbReference type="EMBL" id="KE346364">
    <property type="protein sequence ID" value="KJE92974.1"/>
    <property type="molecule type" value="Genomic_DNA"/>
</dbReference>
<accession>A0A0D2X2Q6</accession>
<evidence type="ECO:0000256" key="3">
    <source>
        <dbReference type="ARBA" id="ARBA00022989"/>
    </source>
</evidence>
<feature type="transmembrane region" description="Helical" evidence="6">
    <location>
        <begin position="164"/>
        <end position="182"/>
    </location>
</feature>
<feature type="transmembrane region" description="Helical" evidence="6">
    <location>
        <begin position="100"/>
        <end position="124"/>
    </location>
</feature>
<evidence type="ECO:0008006" key="9">
    <source>
        <dbReference type="Google" id="ProtNLM"/>
    </source>
</evidence>
<keyword evidence="4 6" id="KW-0472">Membrane</keyword>
<dbReference type="AlphaFoldDB" id="A0A0D2X2Q6"/>
<sequence length="211" mass="22378">MAFIAVLRFIAHFLNVICGCIVAAAVGVTVQNMTFAGNRFCILFSDWKHAGTLDDIMGSITYCDFLIAAGIICLAPAAVFAILTIVSICRKDTTASGWSLIELIVAAMEVVIMLAAGIVATAGLKATCDSVSPLSCSTLADKVQEAFDSGSAGNFYNNLLATQAGAWISTVSWAVVAIINFFRFRRYSRSEDVAKQSLVASANLKNSPSEN</sequence>
<comment type="subcellular location">
    <subcellularLocation>
        <location evidence="1">Membrane</location>
        <topology evidence="1">Multi-pass membrane protein</topology>
    </subcellularLocation>
</comment>
<evidence type="ECO:0000256" key="4">
    <source>
        <dbReference type="ARBA" id="ARBA00023136"/>
    </source>
</evidence>
<feature type="transmembrane region" description="Helical" evidence="6">
    <location>
        <begin position="12"/>
        <end position="30"/>
    </location>
</feature>
<evidence type="ECO:0000256" key="2">
    <source>
        <dbReference type="ARBA" id="ARBA00022692"/>
    </source>
</evidence>
<dbReference type="PANTHER" id="PTHR31872">
    <property type="entry name" value="TRANSMEMBRANE PROTEIN 179"/>
    <property type="match status" value="1"/>
</dbReference>
<dbReference type="RefSeq" id="XP_004363570.1">
    <property type="nucleotide sequence ID" value="XM_004363513.2"/>
</dbReference>
<dbReference type="Proteomes" id="UP000008743">
    <property type="component" value="Unassembled WGS sequence"/>
</dbReference>
<keyword evidence="8" id="KW-1185">Reference proteome</keyword>
<evidence type="ECO:0000256" key="5">
    <source>
        <dbReference type="ARBA" id="ARBA00093776"/>
    </source>
</evidence>
<proteinExistence type="inferred from homology"/>